<organism evidence="1 2">
    <name type="scientific">Eggerthia catenaformis OT 569 = DSM 20559</name>
    <dbReference type="NCBI Taxonomy" id="999415"/>
    <lineage>
        <taxon>Bacteria</taxon>
        <taxon>Bacillati</taxon>
        <taxon>Bacillota</taxon>
        <taxon>Erysipelotrichia</taxon>
        <taxon>Erysipelotrichales</taxon>
        <taxon>Coprobacillaceae</taxon>
        <taxon>Eggerthia</taxon>
    </lineage>
</organism>
<dbReference type="STRING" id="999415.HMPREF9943_01655"/>
<reference evidence="1 2" key="1">
    <citation type="submission" date="2013-02" db="EMBL/GenBank/DDBJ databases">
        <title>The Genome Sequence of Lactobacillus catenaformis F0143.</title>
        <authorList>
            <consortium name="The Broad Institute Genome Sequencing Platform"/>
            <person name="Earl A."/>
            <person name="Ward D."/>
            <person name="Feldgarden M."/>
            <person name="Gevers D."/>
            <person name="Izard J."/>
            <person name="Blanton J.M."/>
            <person name="Mathney J."/>
            <person name="Dewhirst F.E."/>
            <person name="Young S.K."/>
            <person name="Zeng Q."/>
            <person name="Gargeya S."/>
            <person name="Fitzgerald M."/>
            <person name="Haas B."/>
            <person name="Abouelleil A."/>
            <person name="Alvarado L."/>
            <person name="Arachchi H.M."/>
            <person name="Berlin A."/>
            <person name="Chapman S.B."/>
            <person name="Gearin G."/>
            <person name="Goldberg J."/>
            <person name="Griggs A."/>
            <person name="Gujja S."/>
            <person name="Hansen M."/>
            <person name="Heiman D."/>
            <person name="Howarth C."/>
            <person name="Larimer J."/>
            <person name="Lui A."/>
            <person name="MacDonald P.J.P."/>
            <person name="McCowen C."/>
            <person name="Montmayeur A."/>
            <person name="Murphy C."/>
            <person name="Neiman D."/>
            <person name="Pearson M."/>
            <person name="Priest M."/>
            <person name="Roberts A."/>
            <person name="Saif S."/>
            <person name="Shea T."/>
            <person name="Sisk P."/>
            <person name="Stolte C."/>
            <person name="Sykes S."/>
            <person name="Wortman J."/>
            <person name="Nusbaum C."/>
            <person name="Birren B."/>
        </authorList>
    </citation>
    <scope>NUCLEOTIDE SEQUENCE [LARGE SCALE GENOMIC DNA]</scope>
    <source>
        <strain evidence="1 2">OT 569</strain>
    </source>
</reference>
<dbReference type="Proteomes" id="UP000011758">
    <property type="component" value="Unassembled WGS sequence"/>
</dbReference>
<dbReference type="AlphaFoldDB" id="M2P7G5"/>
<dbReference type="EMBL" id="AGEJ01000024">
    <property type="protein sequence ID" value="EMD16252.1"/>
    <property type="molecule type" value="Genomic_DNA"/>
</dbReference>
<evidence type="ECO:0000313" key="2">
    <source>
        <dbReference type="Proteomes" id="UP000011758"/>
    </source>
</evidence>
<sequence length="90" mass="10568">MDNFYKDITMNFKCPEVDKDDLYNAYISLLSQVSALTQILEEQHIDYRDNMYQRMSLTLKNRKPELILAGQMSLNAYLEDIQLSKIIENG</sequence>
<protein>
    <submittedName>
        <fullName evidence="1">Uncharacterized protein</fullName>
    </submittedName>
</protein>
<evidence type="ECO:0000313" key="1">
    <source>
        <dbReference type="EMBL" id="EMD16252.1"/>
    </source>
</evidence>
<proteinExistence type="predicted"/>
<dbReference type="BioCyc" id="ECAT999415-HMP:GTTI-1716-MONOMER"/>
<name>M2P7G5_9FIRM</name>
<comment type="caution">
    <text evidence="1">The sequence shown here is derived from an EMBL/GenBank/DDBJ whole genome shotgun (WGS) entry which is preliminary data.</text>
</comment>
<dbReference type="RefSeq" id="WP_004803965.1">
    <property type="nucleotide sequence ID" value="NZ_AUGJ01000021.1"/>
</dbReference>
<gene>
    <name evidence="1" type="ORF">HMPREF9943_01655</name>
</gene>
<keyword evidence="2" id="KW-1185">Reference proteome</keyword>
<accession>M2P7G5</accession>